<keyword evidence="3" id="KW-0862">Zinc</keyword>
<proteinExistence type="predicted"/>
<gene>
    <name evidence="10" type="ORF">SS1G_12158</name>
</gene>
<dbReference type="GO" id="GO:0006351">
    <property type="term" value="P:DNA-templated transcription"/>
    <property type="evidence" value="ECO:0007669"/>
    <property type="project" value="InterPro"/>
</dbReference>
<accession>A7F2L0</accession>
<feature type="compositionally biased region" description="Low complexity" evidence="8">
    <location>
        <begin position="796"/>
        <end position="814"/>
    </location>
</feature>
<dbReference type="PROSITE" id="PS00463">
    <property type="entry name" value="ZN2_CY6_FUNGAL_1"/>
    <property type="match status" value="1"/>
</dbReference>
<dbReference type="PANTHER" id="PTHR31313:SF79">
    <property type="entry name" value="C6 FINGER DOMAIN-CONTAINING PROTEIN"/>
    <property type="match status" value="1"/>
</dbReference>
<dbReference type="Proteomes" id="UP000001312">
    <property type="component" value="Unassembled WGS sequence"/>
</dbReference>
<dbReference type="eggNOG" id="ENOG502QVF9">
    <property type="taxonomic scope" value="Eukaryota"/>
</dbReference>
<dbReference type="GO" id="GO:0008270">
    <property type="term" value="F:zinc ion binding"/>
    <property type="evidence" value="ECO:0007669"/>
    <property type="project" value="InterPro"/>
</dbReference>
<dbReference type="InterPro" id="IPR001138">
    <property type="entry name" value="Zn2Cys6_DnaBD"/>
</dbReference>
<dbReference type="SMART" id="SM00066">
    <property type="entry name" value="GAL4"/>
    <property type="match status" value="1"/>
</dbReference>
<dbReference type="OMA" id="PSHFIGN"/>
<dbReference type="InParanoid" id="A7F2L0"/>
<sequence>MSQDLGTRKILPQSAQMQNFSFAPANYGGPRENQKNYVFVDEHNRHKRLKVMRACEGCRRRKIKCDAATTNTWPCSACTRLKLGCVPPTVNYDRDFQQNNQSFEAEAPQYDNGGNPGDGYHQQVPIQAQMSGPSKVVPPIYTQQPPYPDPNNMYQPIPYGGPSSAHSQQAMHYNSLQTPVSALSQHTEYSPQAVYPPASLQQQTHDSPENYNHSEYGGEDLADLLGELKMNPAGTAPYLNNKNKARNLVEEPAFEDIDEYKNALPPITISADMKIRIPPELLPDEQTILHYFEMYFTNVHPYVPVLNKSLFYQQWHTNRDAISPLILEAIFAIAGRLVDEPAQGHQWLALASKHADAFMDVPRLSTLQANLIILKARESAPKRGYYYRSWMTVVACVQMAKDLGLDEHYEDHKAGRTCGSDLADCITKTRIWQTIFVCELMIGSPQGRTDLAVDMETLDLSVHTSGIDNGELTITRNFTWFTRVVRNVRRMNNVYAKVKKRKDWGIDPDFVQLNPSFESWMNDLPESLQIDFPADGSPPWLPTHFIGNLHSYYYLSIIMLHRPQLTFMEPGLDGWKHHMLICYNSAKLLCRLQESVLQSFGLTGLLCMQRGINFTIYCVLTCTVLHLVAITSPDPDLNSDAREYFTRHMRILEKCTSSWPMPDMQQQIESLRQAFSADIRKPFVLKPSFPYGSPAVANNHSPARGHVQQYRQGSTSMESQNLGHQNAQQQHVSYTSHPISPPISAGGVDTKSDSPAVQSLVMMATGQRAQMPITSGVSMADQIPWNPSRIFDQWNSTFGTPPASSSSASETTPPLKIPSSGAQELPTLPEIQILPNVSLPPGSQPIPPQQYSGAPIPSFVSPSMWQESVANVYESGIKRHWDYSDPNEMVNPIAKRRGTYINIHTRFWGDKRQKAKLIKDEELHHWAGSFEGIESKDGKEELGAMVGWM</sequence>
<dbReference type="PANTHER" id="PTHR31313">
    <property type="entry name" value="TY1 ENHANCER ACTIVATOR"/>
    <property type="match status" value="1"/>
</dbReference>
<evidence type="ECO:0000256" key="5">
    <source>
        <dbReference type="ARBA" id="ARBA00023125"/>
    </source>
</evidence>
<dbReference type="SUPFAM" id="SSF57701">
    <property type="entry name" value="Zn2/Cys6 DNA-binding domain"/>
    <property type="match status" value="1"/>
</dbReference>
<dbReference type="GeneID" id="5483286"/>
<comment type="subcellular location">
    <subcellularLocation>
        <location evidence="1">Nucleus</location>
    </subcellularLocation>
</comment>
<evidence type="ECO:0000256" key="2">
    <source>
        <dbReference type="ARBA" id="ARBA00022723"/>
    </source>
</evidence>
<evidence type="ECO:0000256" key="1">
    <source>
        <dbReference type="ARBA" id="ARBA00004123"/>
    </source>
</evidence>
<evidence type="ECO:0000313" key="11">
    <source>
        <dbReference type="Proteomes" id="UP000001312"/>
    </source>
</evidence>
<dbReference type="PROSITE" id="PS50048">
    <property type="entry name" value="ZN2_CY6_FUNGAL_2"/>
    <property type="match status" value="1"/>
</dbReference>
<organism evidence="10 11">
    <name type="scientific">Sclerotinia sclerotiorum (strain ATCC 18683 / 1980 / Ss-1)</name>
    <name type="common">White mold</name>
    <name type="synonym">Whetzelinia sclerotiorum</name>
    <dbReference type="NCBI Taxonomy" id="665079"/>
    <lineage>
        <taxon>Eukaryota</taxon>
        <taxon>Fungi</taxon>
        <taxon>Dikarya</taxon>
        <taxon>Ascomycota</taxon>
        <taxon>Pezizomycotina</taxon>
        <taxon>Leotiomycetes</taxon>
        <taxon>Helotiales</taxon>
        <taxon>Sclerotiniaceae</taxon>
        <taxon>Sclerotinia</taxon>
    </lineage>
</organism>
<protein>
    <recommendedName>
        <fullName evidence="9">Zn(2)-C6 fungal-type domain-containing protein</fullName>
    </recommendedName>
</protein>
<dbReference type="Pfam" id="PF04082">
    <property type="entry name" value="Fungal_trans"/>
    <property type="match status" value="1"/>
</dbReference>
<reference evidence="11" key="1">
    <citation type="journal article" date="2011" name="PLoS Genet.">
        <title>Genomic analysis of the necrotrophic fungal pathogens Sclerotinia sclerotiorum and Botrytis cinerea.</title>
        <authorList>
            <person name="Amselem J."/>
            <person name="Cuomo C.A."/>
            <person name="van Kan J.A."/>
            <person name="Viaud M."/>
            <person name="Benito E.P."/>
            <person name="Couloux A."/>
            <person name="Coutinho P.M."/>
            <person name="de Vries R.P."/>
            <person name="Dyer P.S."/>
            <person name="Fillinger S."/>
            <person name="Fournier E."/>
            <person name="Gout L."/>
            <person name="Hahn M."/>
            <person name="Kohn L."/>
            <person name="Lapalu N."/>
            <person name="Plummer K.M."/>
            <person name="Pradier J.M."/>
            <person name="Quevillon E."/>
            <person name="Sharon A."/>
            <person name="Simon A."/>
            <person name="ten Have A."/>
            <person name="Tudzynski B."/>
            <person name="Tudzynski P."/>
            <person name="Wincker P."/>
            <person name="Andrew M."/>
            <person name="Anthouard V."/>
            <person name="Beever R.E."/>
            <person name="Beffa R."/>
            <person name="Benoit I."/>
            <person name="Bouzid O."/>
            <person name="Brault B."/>
            <person name="Chen Z."/>
            <person name="Choquer M."/>
            <person name="Collemare J."/>
            <person name="Cotton P."/>
            <person name="Danchin E.G."/>
            <person name="Da Silva C."/>
            <person name="Gautier A."/>
            <person name="Giraud C."/>
            <person name="Giraud T."/>
            <person name="Gonzalez C."/>
            <person name="Grossetete S."/>
            <person name="Guldener U."/>
            <person name="Henrissat B."/>
            <person name="Howlett B.J."/>
            <person name="Kodira C."/>
            <person name="Kretschmer M."/>
            <person name="Lappartient A."/>
            <person name="Leroch M."/>
            <person name="Levis C."/>
            <person name="Mauceli E."/>
            <person name="Neuveglise C."/>
            <person name="Oeser B."/>
            <person name="Pearson M."/>
            <person name="Poulain J."/>
            <person name="Poussereau N."/>
            <person name="Quesneville H."/>
            <person name="Rascle C."/>
            <person name="Schumacher J."/>
            <person name="Segurens B."/>
            <person name="Sexton A."/>
            <person name="Silva E."/>
            <person name="Sirven C."/>
            <person name="Soanes D.M."/>
            <person name="Talbot N.J."/>
            <person name="Templeton M."/>
            <person name="Yandava C."/>
            <person name="Yarden O."/>
            <person name="Zeng Q."/>
            <person name="Rollins J.A."/>
            <person name="Lebrun M.H."/>
            <person name="Dickman M."/>
        </authorList>
    </citation>
    <scope>NUCLEOTIDE SEQUENCE [LARGE SCALE GENOMIC DNA]</scope>
    <source>
        <strain evidence="11">ATCC 18683 / 1980 / Ss-1</strain>
    </source>
</reference>
<evidence type="ECO:0000256" key="6">
    <source>
        <dbReference type="ARBA" id="ARBA00023163"/>
    </source>
</evidence>
<evidence type="ECO:0000256" key="4">
    <source>
        <dbReference type="ARBA" id="ARBA00023015"/>
    </source>
</evidence>
<dbReference type="RefSeq" id="XP_001587128.1">
    <property type="nucleotide sequence ID" value="XM_001587078.1"/>
</dbReference>
<dbReference type="GO" id="GO:0005634">
    <property type="term" value="C:nucleus"/>
    <property type="evidence" value="ECO:0007669"/>
    <property type="project" value="UniProtKB-SubCell"/>
</dbReference>
<evidence type="ECO:0000259" key="9">
    <source>
        <dbReference type="PROSITE" id="PS50048"/>
    </source>
</evidence>
<dbReference type="GO" id="GO:0003677">
    <property type="term" value="F:DNA binding"/>
    <property type="evidence" value="ECO:0007669"/>
    <property type="project" value="UniProtKB-KW"/>
</dbReference>
<evidence type="ECO:0000256" key="8">
    <source>
        <dbReference type="SAM" id="MobiDB-lite"/>
    </source>
</evidence>
<dbReference type="InterPro" id="IPR036864">
    <property type="entry name" value="Zn2-C6_fun-type_DNA-bd_sf"/>
</dbReference>
<dbReference type="InterPro" id="IPR051615">
    <property type="entry name" value="Transcr_Regulatory_Elem"/>
</dbReference>
<feature type="domain" description="Zn(2)-C6 fungal-type" evidence="9">
    <location>
        <begin position="54"/>
        <end position="86"/>
    </location>
</feature>
<keyword evidence="5" id="KW-0238">DNA-binding</keyword>
<dbReference type="InterPro" id="IPR007219">
    <property type="entry name" value="XnlR_reg_dom"/>
</dbReference>
<keyword evidence="7" id="KW-0539">Nucleus</keyword>
<evidence type="ECO:0000256" key="3">
    <source>
        <dbReference type="ARBA" id="ARBA00022833"/>
    </source>
</evidence>
<dbReference type="Gene3D" id="4.10.240.10">
    <property type="entry name" value="Zn(2)-C6 fungal-type DNA-binding domain"/>
    <property type="match status" value="1"/>
</dbReference>
<evidence type="ECO:0000256" key="7">
    <source>
        <dbReference type="ARBA" id="ARBA00023242"/>
    </source>
</evidence>
<dbReference type="KEGG" id="ssl:SS1G_12158"/>
<dbReference type="GO" id="GO:0000981">
    <property type="term" value="F:DNA-binding transcription factor activity, RNA polymerase II-specific"/>
    <property type="evidence" value="ECO:0007669"/>
    <property type="project" value="InterPro"/>
</dbReference>
<dbReference type="CDD" id="cd12148">
    <property type="entry name" value="fungal_TF_MHR"/>
    <property type="match status" value="1"/>
</dbReference>
<dbReference type="CDD" id="cd00067">
    <property type="entry name" value="GAL4"/>
    <property type="match status" value="1"/>
</dbReference>
<keyword evidence="4" id="KW-0805">Transcription regulation</keyword>
<dbReference type="AlphaFoldDB" id="A7F2L0"/>
<keyword evidence="6" id="KW-0804">Transcription</keyword>
<feature type="region of interest" description="Disordered" evidence="8">
    <location>
        <begin position="795"/>
        <end position="822"/>
    </location>
</feature>
<keyword evidence="11" id="KW-1185">Reference proteome</keyword>
<keyword evidence="2" id="KW-0479">Metal-binding</keyword>
<dbReference type="HOGENOM" id="CLU_009617_1_0_1"/>
<dbReference type="Pfam" id="PF00172">
    <property type="entry name" value="Zn_clus"/>
    <property type="match status" value="1"/>
</dbReference>
<name>A7F2L0_SCLS1</name>
<dbReference type="EMBL" id="CH476639">
    <property type="protein sequence ID" value="EDN95952.1"/>
    <property type="molecule type" value="Genomic_DNA"/>
</dbReference>
<evidence type="ECO:0000313" key="10">
    <source>
        <dbReference type="EMBL" id="EDN95952.1"/>
    </source>
</evidence>